<gene>
    <name evidence="1" type="ORF">DW856_15965</name>
</gene>
<protein>
    <submittedName>
        <fullName evidence="1">Uncharacterized protein</fullName>
    </submittedName>
</protein>
<comment type="caution">
    <text evidence="1">The sequence shown here is derived from an EMBL/GenBank/DDBJ whole genome shotgun (WGS) entry which is preliminary data.</text>
</comment>
<dbReference type="RefSeq" id="WP_118598865.1">
    <property type="nucleotide sequence ID" value="NZ_QSHO01000017.1"/>
</dbReference>
<name>A0A3R6D1Y2_9FIRM</name>
<sequence length="140" mass="14815">MAEFTGIAIQTVAQGEDVAFTETPVCATKCIIHRQGSGIVKLRGLTNQCRARFLVSYSGNIQIPTGGTVEAISLAIAIDGEPLQSTRMIVTPAAVENFFNVSAQAYVDVPRGCCVTVAVQNTSTQAIEVQNSNLIAVREA</sequence>
<evidence type="ECO:0000313" key="2">
    <source>
        <dbReference type="Proteomes" id="UP000283513"/>
    </source>
</evidence>
<proteinExistence type="predicted"/>
<accession>A0A3R6D1Y2</accession>
<dbReference type="AlphaFoldDB" id="A0A3R6D1Y2"/>
<dbReference type="Proteomes" id="UP000283513">
    <property type="component" value="Unassembled WGS sequence"/>
</dbReference>
<dbReference type="EMBL" id="QSHO01000017">
    <property type="protein sequence ID" value="RHC14101.1"/>
    <property type="molecule type" value="Genomic_DNA"/>
</dbReference>
<organism evidence="1 2">
    <name type="scientific">Roseburia intestinalis</name>
    <dbReference type="NCBI Taxonomy" id="166486"/>
    <lineage>
        <taxon>Bacteria</taxon>
        <taxon>Bacillati</taxon>
        <taxon>Bacillota</taxon>
        <taxon>Clostridia</taxon>
        <taxon>Lachnospirales</taxon>
        <taxon>Lachnospiraceae</taxon>
        <taxon>Roseburia</taxon>
    </lineage>
</organism>
<reference evidence="1 2" key="1">
    <citation type="submission" date="2018-08" db="EMBL/GenBank/DDBJ databases">
        <title>A genome reference for cultivated species of the human gut microbiota.</title>
        <authorList>
            <person name="Zou Y."/>
            <person name="Xue W."/>
            <person name="Luo G."/>
        </authorList>
    </citation>
    <scope>NUCLEOTIDE SEQUENCE [LARGE SCALE GENOMIC DNA]</scope>
    <source>
        <strain evidence="1 2">AM37-1AC</strain>
    </source>
</reference>
<evidence type="ECO:0000313" key="1">
    <source>
        <dbReference type="EMBL" id="RHC14101.1"/>
    </source>
</evidence>